<name>A0A6P8HKG8_ACTTE</name>
<gene>
    <name evidence="5" type="primary">LOC116290325</name>
</gene>
<evidence type="ECO:0000256" key="2">
    <source>
        <dbReference type="SAM" id="SignalP"/>
    </source>
</evidence>
<dbReference type="Proteomes" id="UP000515163">
    <property type="component" value="Unplaced"/>
</dbReference>
<keyword evidence="4" id="KW-1185">Reference proteome</keyword>
<dbReference type="PROSITE" id="PS50836">
    <property type="entry name" value="DOMON"/>
    <property type="match status" value="1"/>
</dbReference>
<dbReference type="OrthoDB" id="5978085at2759"/>
<accession>A0A6P8HKG8</accession>
<dbReference type="GO" id="GO:0005615">
    <property type="term" value="C:extracellular space"/>
    <property type="evidence" value="ECO:0007669"/>
    <property type="project" value="TreeGrafter"/>
</dbReference>
<organism evidence="4 5">
    <name type="scientific">Actinia tenebrosa</name>
    <name type="common">Australian red waratah sea anemone</name>
    <dbReference type="NCBI Taxonomy" id="6105"/>
    <lineage>
        <taxon>Eukaryota</taxon>
        <taxon>Metazoa</taxon>
        <taxon>Cnidaria</taxon>
        <taxon>Anthozoa</taxon>
        <taxon>Hexacorallia</taxon>
        <taxon>Actiniaria</taxon>
        <taxon>Actiniidae</taxon>
        <taxon>Actinia</taxon>
    </lineage>
</organism>
<protein>
    <submittedName>
        <fullName evidence="5">Uncharacterized protein LOC116290325</fullName>
    </submittedName>
</protein>
<dbReference type="AlphaFoldDB" id="A0A6P8HKG8"/>
<evidence type="ECO:0000313" key="5">
    <source>
        <dbReference type="RefSeq" id="XP_031553187.1"/>
    </source>
</evidence>
<keyword evidence="2" id="KW-0732">Signal</keyword>
<evidence type="ECO:0000256" key="1">
    <source>
        <dbReference type="SAM" id="MobiDB-lite"/>
    </source>
</evidence>
<dbReference type="GO" id="GO:0042421">
    <property type="term" value="P:norepinephrine biosynthetic process"/>
    <property type="evidence" value="ECO:0007669"/>
    <property type="project" value="TreeGrafter"/>
</dbReference>
<proteinExistence type="predicted"/>
<feature type="domain" description="DOMON" evidence="3">
    <location>
        <begin position="32"/>
        <end position="158"/>
    </location>
</feature>
<feature type="compositionally biased region" description="Low complexity" evidence="1">
    <location>
        <begin position="196"/>
        <end position="211"/>
    </location>
</feature>
<dbReference type="PANTHER" id="PTHR10157">
    <property type="entry name" value="DOPAMINE BETA HYDROXYLASE RELATED"/>
    <property type="match status" value="1"/>
</dbReference>
<reference evidence="5" key="1">
    <citation type="submission" date="2025-08" db="UniProtKB">
        <authorList>
            <consortium name="RefSeq"/>
        </authorList>
    </citation>
    <scope>IDENTIFICATION</scope>
</reference>
<dbReference type="SMART" id="SM00664">
    <property type="entry name" value="DoH"/>
    <property type="match status" value="1"/>
</dbReference>
<evidence type="ECO:0000313" key="4">
    <source>
        <dbReference type="Proteomes" id="UP000515163"/>
    </source>
</evidence>
<feature type="compositionally biased region" description="Polar residues" evidence="1">
    <location>
        <begin position="212"/>
        <end position="242"/>
    </location>
</feature>
<dbReference type="InterPro" id="IPR000945">
    <property type="entry name" value="DBH-like"/>
</dbReference>
<dbReference type="RefSeq" id="XP_031553187.1">
    <property type="nucleotide sequence ID" value="XM_031697327.1"/>
</dbReference>
<feature type="signal peptide" evidence="2">
    <location>
        <begin position="1"/>
        <end position="20"/>
    </location>
</feature>
<dbReference type="SUPFAM" id="SSF49344">
    <property type="entry name" value="CBD9-like"/>
    <property type="match status" value="1"/>
</dbReference>
<evidence type="ECO:0000259" key="3">
    <source>
        <dbReference type="PROSITE" id="PS50836"/>
    </source>
</evidence>
<dbReference type="KEGG" id="aten:116290325"/>
<feature type="chain" id="PRO_5027687703" evidence="2">
    <location>
        <begin position="21"/>
        <end position="265"/>
    </location>
</feature>
<dbReference type="InParanoid" id="A0A6P8HKG8"/>
<dbReference type="GO" id="GO:0030667">
    <property type="term" value="C:secretory granule membrane"/>
    <property type="evidence" value="ECO:0007669"/>
    <property type="project" value="TreeGrafter"/>
</dbReference>
<dbReference type="InterPro" id="IPR005018">
    <property type="entry name" value="DOMON_domain"/>
</dbReference>
<feature type="region of interest" description="Disordered" evidence="1">
    <location>
        <begin position="193"/>
        <end position="242"/>
    </location>
</feature>
<dbReference type="PANTHER" id="PTHR10157:SF23">
    <property type="entry name" value="MOXD1 HOMOLOG 1"/>
    <property type="match status" value="1"/>
</dbReference>
<dbReference type="GeneID" id="116290325"/>
<dbReference type="Pfam" id="PF03351">
    <property type="entry name" value="DOMON"/>
    <property type="match status" value="1"/>
</dbReference>
<sequence>MMKVLVIWLILAVLLLATESREYKHHLILKSNVFDVYWSVNTTDPIFPRFYFKFVAKTTGWAALGWSQTASGRHMQQYDIALGGVRNGNESYIGDYYSSTPGKPDHDGPSLQSLVLTNATEADGYTTIEFNRAANTLDTATDVPLKNGTKIWLMWAIASTDAIGPSPAPTNFVKHSDRNYTRFAYNMYTGERFEDSSSTSVPSSSATAKPSDTTTSDSRNTGEPGSSTTAKPINNTGTTEPSVAITNIPSLTVVIVLLQLGTLLM</sequence>
<dbReference type="InterPro" id="IPR045266">
    <property type="entry name" value="DOH_DOMON"/>
</dbReference>
<dbReference type="GO" id="GO:0006589">
    <property type="term" value="P:octopamine biosynthetic process"/>
    <property type="evidence" value="ECO:0007669"/>
    <property type="project" value="TreeGrafter"/>
</dbReference>
<dbReference type="GO" id="GO:0004500">
    <property type="term" value="F:dopamine beta-monooxygenase activity"/>
    <property type="evidence" value="ECO:0007669"/>
    <property type="project" value="InterPro"/>
</dbReference>
<dbReference type="GO" id="GO:0042420">
    <property type="term" value="P:dopamine catabolic process"/>
    <property type="evidence" value="ECO:0007669"/>
    <property type="project" value="TreeGrafter"/>
</dbReference>
<dbReference type="CDD" id="cd09631">
    <property type="entry name" value="DOMON_DOH"/>
    <property type="match status" value="1"/>
</dbReference>